<dbReference type="AlphaFoldDB" id="A0A1X7JED8"/>
<dbReference type="Pfam" id="PF11741">
    <property type="entry name" value="AMIN"/>
    <property type="match status" value="1"/>
</dbReference>
<dbReference type="EMBL" id="FXAZ01000001">
    <property type="protein sequence ID" value="SMG25982.1"/>
    <property type="molecule type" value="Genomic_DNA"/>
</dbReference>
<protein>
    <submittedName>
        <fullName evidence="4">N-acetylmuramoyl-L-alanine amidase</fullName>
    </submittedName>
</protein>
<dbReference type="GO" id="GO:0008745">
    <property type="term" value="F:N-acetylmuramoyl-L-alanine amidase activity"/>
    <property type="evidence" value="ECO:0007669"/>
    <property type="project" value="InterPro"/>
</dbReference>
<gene>
    <name evidence="4" type="ORF">SAMN06295960_1476</name>
</gene>
<dbReference type="Gene3D" id="3.30.457.10">
    <property type="entry name" value="Copper amine oxidase-like, N-terminal domain"/>
    <property type="match status" value="1"/>
</dbReference>
<evidence type="ECO:0000256" key="2">
    <source>
        <dbReference type="SAM" id="MobiDB-lite"/>
    </source>
</evidence>
<dbReference type="PANTHER" id="PTHR30404">
    <property type="entry name" value="N-ACETYLMURAMOYL-L-ALANINE AMIDASE"/>
    <property type="match status" value="1"/>
</dbReference>
<dbReference type="CDD" id="cd02696">
    <property type="entry name" value="MurNAc-LAA"/>
    <property type="match status" value="1"/>
</dbReference>
<dbReference type="Pfam" id="PF01520">
    <property type="entry name" value="Amidase_3"/>
    <property type="match status" value="1"/>
</dbReference>
<evidence type="ECO:0000259" key="3">
    <source>
        <dbReference type="SMART" id="SM00646"/>
    </source>
</evidence>
<feature type="compositionally biased region" description="Gly residues" evidence="2">
    <location>
        <begin position="157"/>
        <end position="167"/>
    </location>
</feature>
<dbReference type="Gene3D" id="3.40.630.40">
    <property type="entry name" value="Zn-dependent exopeptidases"/>
    <property type="match status" value="1"/>
</dbReference>
<accession>A0A1X7JED8</accession>
<dbReference type="InterPro" id="IPR036582">
    <property type="entry name" value="Mao_N_sf"/>
</dbReference>
<dbReference type="InterPro" id="IPR012854">
    <property type="entry name" value="Cu_amine_oxidase-like_N"/>
</dbReference>
<dbReference type="Pfam" id="PF07833">
    <property type="entry name" value="Cu_amine_oxidN1"/>
    <property type="match status" value="1"/>
</dbReference>
<dbReference type="SUPFAM" id="SSF55383">
    <property type="entry name" value="Copper amine oxidase, domain N"/>
    <property type="match status" value="1"/>
</dbReference>
<dbReference type="InterPro" id="IPR002508">
    <property type="entry name" value="MurNAc-LAA_cat"/>
</dbReference>
<dbReference type="Proteomes" id="UP000193834">
    <property type="component" value="Unassembled WGS sequence"/>
</dbReference>
<dbReference type="OrthoDB" id="9806267at2"/>
<feature type="region of interest" description="Disordered" evidence="2">
    <location>
        <begin position="144"/>
        <end position="174"/>
    </location>
</feature>
<dbReference type="GO" id="GO:0030288">
    <property type="term" value="C:outer membrane-bounded periplasmic space"/>
    <property type="evidence" value="ECO:0007669"/>
    <property type="project" value="TreeGrafter"/>
</dbReference>
<sequence>MQQKTKRWLTGLMFMFLLAIVFPQVGQAAPQPSLYLDGSSIKTPEPITLKNNFVMVPIRVVSETLGYKVDWEKNTRMVVIYGDNKRIELKIDSKTATINSKEVKLDQPAYISGGSTLVPLRFVGESMGLTVDWDNSSKSVYLFTPDDGSTVEPTPPGTGGTGEGNGTGSETPNASLTKVQDFVFGENTLHISLEKDVEPKISMMTAPDRVIIDLPKTTFSQEFLEKYGMTNGGQGTQLITGYPDVQQVRFAQFEKETVRFVIDASYALDVKTTKNGSGLLSFEVSTKSSGGGTTIPPTKPDGKYTVVLDAGHGAHDSGAVSVKKRTEKDFNLQQTLKIAELMRKDDRFHVVLTREDDTFLELSDRVKIANDLNADLFVSIHGNSADSAAANGTETYWYRPESKAFADVMHKYLLQGTQLKDRGVRQGNLHVIRNTKMPGILLEIGFLSNTSDEAKMFDEQFQQRVAEQVFNGIKAYLGLS</sequence>
<proteinExistence type="predicted"/>
<evidence type="ECO:0000256" key="1">
    <source>
        <dbReference type="ARBA" id="ARBA00022801"/>
    </source>
</evidence>
<keyword evidence="1" id="KW-0378">Hydrolase</keyword>
<dbReference type="SMART" id="SM00646">
    <property type="entry name" value="Ami_3"/>
    <property type="match status" value="1"/>
</dbReference>
<dbReference type="STRING" id="1852522.SAMN06295960_1476"/>
<dbReference type="SUPFAM" id="SSF53187">
    <property type="entry name" value="Zn-dependent exopeptidases"/>
    <property type="match status" value="1"/>
</dbReference>
<dbReference type="GO" id="GO:0009253">
    <property type="term" value="P:peptidoglycan catabolic process"/>
    <property type="evidence" value="ECO:0007669"/>
    <property type="project" value="InterPro"/>
</dbReference>
<evidence type="ECO:0000313" key="4">
    <source>
        <dbReference type="EMBL" id="SMG25982.1"/>
    </source>
</evidence>
<dbReference type="PANTHER" id="PTHR30404:SF0">
    <property type="entry name" value="N-ACETYLMURAMOYL-L-ALANINE AMIDASE AMIC"/>
    <property type="match status" value="1"/>
</dbReference>
<evidence type="ECO:0000313" key="5">
    <source>
        <dbReference type="Proteomes" id="UP000193834"/>
    </source>
</evidence>
<dbReference type="InterPro" id="IPR050695">
    <property type="entry name" value="N-acetylmuramoyl_amidase_3"/>
</dbReference>
<dbReference type="RefSeq" id="WP_085493614.1">
    <property type="nucleotide sequence ID" value="NZ_FXAZ01000001.1"/>
</dbReference>
<reference evidence="4 5" key="1">
    <citation type="submission" date="2017-04" db="EMBL/GenBank/DDBJ databases">
        <authorList>
            <person name="Afonso C.L."/>
            <person name="Miller P.J."/>
            <person name="Scott M.A."/>
            <person name="Spackman E."/>
            <person name="Goraichik I."/>
            <person name="Dimitrov K.M."/>
            <person name="Suarez D.L."/>
            <person name="Swayne D.E."/>
        </authorList>
    </citation>
    <scope>NUCLEOTIDE SEQUENCE [LARGE SCALE GENOMIC DNA]</scope>
    <source>
        <strain evidence="4 5">11</strain>
    </source>
</reference>
<dbReference type="InterPro" id="IPR021731">
    <property type="entry name" value="AMIN_dom"/>
</dbReference>
<name>A0A1X7JED8_9BACL</name>
<keyword evidence="5" id="KW-1185">Reference proteome</keyword>
<feature type="domain" description="MurNAc-LAA" evidence="3">
    <location>
        <begin position="366"/>
        <end position="474"/>
    </location>
</feature>
<organism evidence="4 5">
    <name type="scientific">Paenibacillus aquistagni</name>
    <dbReference type="NCBI Taxonomy" id="1852522"/>
    <lineage>
        <taxon>Bacteria</taxon>
        <taxon>Bacillati</taxon>
        <taxon>Bacillota</taxon>
        <taxon>Bacilli</taxon>
        <taxon>Bacillales</taxon>
        <taxon>Paenibacillaceae</taxon>
        <taxon>Paenibacillus</taxon>
    </lineage>
</organism>
<dbReference type="Gene3D" id="2.60.40.3500">
    <property type="match status" value="1"/>
</dbReference>